<name>A0AC34QH55_9BILA</name>
<evidence type="ECO:0000313" key="2">
    <source>
        <dbReference type="WBParaSite" id="JU765_v2.g16266.t1"/>
    </source>
</evidence>
<dbReference type="Proteomes" id="UP000887576">
    <property type="component" value="Unplaced"/>
</dbReference>
<sequence>MKADVSTCGSSEVILESSSSSAYERQEILSYSHDLTDEIDVVDYHTIQVKNPADITPLFAFLPKCPLKWFLRRVDGNSKRILVAPASTDIGPIKDKIDEKFGDSVEYHIQPVPNHNPVLRVQYERVKLLWPIKFLYREDLENIFKRKVLSPTELEDYVPIFDKVNGGLKCVVFDDNAKRIVAESEFNPNVACGHASMIVSDLIAEDCRNHTARYHANGCTAILSQEPCVMCAMALNHLRMKRVLFFKANSSRGAFTRSRNILKTWDSHHRYEMKIVTKTVVVDSDEYNPFLEVLEPFRHTNVALIMKKSIATALAVESCWKNNVAFTFIPPKPLNYCWSQIMEFHISLIISDDKLDNKEVTSTLEVLNQTFFLYENQSNNSDIYSNLQMPEDFDDFIAYGVSTSGTTGVSKKVFVPSRTILCNVIPLSTLLPVKPVVAWVTGLYFDPTIVELLLAIVTNGTLLIPSFEVEQVNFDTDSYPDVDFFQITPTNLMIANPLKLEFIKRKVRHLFIGGEAFPSEFVNHNFRDCPLLKVYNIYGITEISCWATLNGPLDFPIPKLVDVGQTFHGYSWTLINDEIFINGPSTFIDHQFRDSFVATGDIGFIQNEKLYVAERKKPGGVNVCKDAEILVGNMNLPEVLSLKTCTVYDNLTLLIAVKNDVDFTTFEAKIASFLKGQLPNHKLPALIFVVQCQNLKTTKNGKIDVESTISGRGTIKLLDNFMISKFGDQNVDRNQTLVASGFDSLGICQLSQFLSQIKGSTFPNYLDLKRFLLEPNTTLDTVYSIVGANTGEFSCPIETADCVFHNYQLDVVCSTSMCVEAPLLALGNKLFFGDMDGQFNVYSVVDPAINISLKTEGSFLESAIVLNVKVFAVTNYGNFVVYDLEKAAFEKTKNPISFGVYGPLTVHNNNRLLFGDERKNLNVVDDNLENLRTLYIGTLFRSKPLIHDDRLFIGGLTEFVIVDVVEMVLLHSFTISTPIFRSLFLHKDRVVSLEASGLVVTYNKNGEQNVGGIVPNSRFEPFVFTLPSTGQIHWIFAGHQAFYFFEIEDQHGRLKPRPVKKIVLPNNFEWLQNFCFADNVVFIIDTKGNLLCCDLGKLKMLKICCDVSLFKHEPTESFSGSVLVQNLPQIYFGTRSDSVQCWTVNNTNI</sequence>
<organism evidence="1 2">
    <name type="scientific">Panagrolaimus sp. JU765</name>
    <dbReference type="NCBI Taxonomy" id="591449"/>
    <lineage>
        <taxon>Eukaryota</taxon>
        <taxon>Metazoa</taxon>
        <taxon>Ecdysozoa</taxon>
        <taxon>Nematoda</taxon>
        <taxon>Chromadorea</taxon>
        <taxon>Rhabditida</taxon>
        <taxon>Tylenchina</taxon>
        <taxon>Panagrolaimomorpha</taxon>
        <taxon>Panagrolaimoidea</taxon>
        <taxon>Panagrolaimidae</taxon>
        <taxon>Panagrolaimus</taxon>
    </lineage>
</organism>
<accession>A0AC34QH55</accession>
<dbReference type="WBParaSite" id="JU765_v2.g16266.t1">
    <property type="protein sequence ID" value="JU765_v2.g16266.t1"/>
    <property type="gene ID" value="JU765_v2.g16266"/>
</dbReference>
<protein>
    <submittedName>
        <fullName evidence="2">CMP/dCMP-type deaminase domain-containing protein</fullName>
    </submittedName>
</protein>
<proteinExistence type="predicted"/>
<reference evidence="2" key="1">
    <citation type="submission" date="2022-11" db="UniProtKB">
        <authorList>
            <consortium name="WormBaseParasite"/>
        </authorList>
    </citation>
    <scope>IDENTIFICATION</scope>
</reference>
<evidence type="ECO:0000313" key="1">
    <source>
        <dbReference type="Proteomes" id="UP000887576"/>
    </source>
</evidence>